<evidence type="ECO:0000256" key="6">
    <source>
        <dbReference type="ARBA" id="ARBA00022833"/>
    </source>
</evidence>
<evidence type="ECO:0000256" key="10">
    <source>
        <dbReference type="RuleBase" id="RU361274"/>
    </source>
</evidence>
<evidence type="ECO:0000256" key="8">
    <source>
        <dbReference type="ARBA" id="ARBA00048968"/>
    </source>
</evidence>
<evidence type="ECO:0000256" key="2">
    <source>
        <dbReference type="ARBA" id="ARBA00007353"/>
    </source>
</evidence>
<dbReference type="Proteomes" id="UP000021315">
    <property type="component" value="Unassembled WGS sequence"/>
</dbReference>
<keyword evidence="6" id="KW-0862">Zinc</keyword>
<evidence type="ECO:0000313" key="11">
    <source>
        <dbReference type="EMBL" id="KFB74893.1"/>
    </source>
</evidence>
<dbReference type="InterPro" id="IPR011324">
    <property type="entry name" value="Cytotoxic_necrot_fac-like_cat"/>
</dbReference>
<keyword evidence="3" id="KW-0808">Transferase</keyword>
<dbReference type="SUPFAM" id="SSF64438">
    <property type="entry name" value="CNF1/YfiH-like putative cysteine hydrolases"/>
    <property type="match status" value="1"/>
</dbReference>
<dbReference type="Gene3D" id="3.60.140.10">
    <property type="entry name" value="CNF1/YfiH-like putative cysteine hydrolases"/>
    <property type="match status" value="1"/>
</dbReference>
<comment type="catalytic activity">
    <reaction evidence="1">
        <text>inosine + phosphate = alpha-D-ribose 1-phosphate + hypoxanthine</text>
        <dbReference type="Rhea" id="RHEA:27646"/>
        <dbReference type="ChEBI" id="CHEBI:17368"/>
        <dbReference type="ChEBI" id="CHEBI:17596"/>
        <dbReference type="ChEBI" id="CHEBI:43474"/>
        <dbReference type="ChEBI" id="CHEBI:57720"/>
        <dbReference type="EC" id="2.4.2.1"/>
    </reaction>
    <physiologicalReaction direction="left-to-right" evidence="1">
        <dbReference type="Rhea" id="RHEA:27647"/>
    </physiologicalReaction>
</comment>
<dbReference type="GO" id="GO:0005507">
    <property type="term" value="F:copper ion binding"/>
    <property type="evidence" value="ECO:0007669"/>
    <property type="project" value="TreeGrafter"/>
</dbReference>
<sequence length="220" mass="23294">MAPYASLNLGDHVGDDPAAVAANRQRLRRSLPAEPCWLQQVHGTTVLDAGTPTQFRVADGAFARNVAVVCVVMTADCLPVLLCDRAGTVVAAAHAGWRSLQAGILERTVAAMAVPGIELIAYLGPAIGPQAFEVGGEVRAAFVGPYAEAAAAFKPLPQPVNKAGGWLANIYLLARQRLAHLGVEGIYGGEYCTFGQESLFFSYRRDGVTGRMASLIWLSE</sequence>
<dbReference type="PANTHER" id="PTHR30616">
    <property type="entry name" value="UNCHARACTERIZED PROTEIN YFIH"/>
    <property type="match status" value="1"/>
</dbReference>
<organism evidence="11 12">
    <name type="scientific">Candidatus Accumulibacter cognatus</name>
    <dbReference type="NCBI Taxonomy" id="2954383"/>
    <lineage>
        <taxon>Bacteria</taxon>
        <taxon>Pseudomonadati</taxon>
        <taxon>Pseudomonadota</taxon>
        <taxon>Betaproteobacteria</taxon>
        <taxon>Candidatus Accumulibacter</taxon>
    </lineage>
</organism>
<accession>A0A080M0Y4</accession>
<evidence type="ECO:0000256" key="9">
    <source>
        <dbReference type="ARBA" id="ARBA00049893"/>
    </source>
</evidence>
<dbReference type="GO" id="GO:0016787">
    <property type="term" value="F:hydrolase activity"/>
    <property type="evidence" value="ECO:0007669"/>
    <property type="project" value="UniProtKB-KW"/>
</dbReference>
<comment type="caution">
    <text evidence="11">The sequence shown here is derived from an EMBL/GenBank/DDBJ whole genome shotgun (WGS) entry which is preliminary data.</text>
</comment>
<protein>
    <recommendedName>
        <fullName evidence="10">Purine nucleoside phosphorylase</fullName>
    </recommendedName>
</protein>
<comment type="catalytic activity">
    <reaction evidence="7">
        <text>adenosine + H2O + H(+) = inosine + NH4(+)</text>
        <dbReference type="Rhea" id="RHEA:24408"/>
        <dbReference type="ChEBI" id="CHEBI:15377"/>
        <dbReference type="ChEBI" id="CHEBI:15378"/>
        <dbReference type="ChEBI" id="CHEBI:16335"/>
        <dbReference type="ChEBI" id="CHEBI:17596"/>
        <dbReference type="ChEBI" id="CHEBI:28938"/>
        <dbReference type="EC" id="3.5.4.4"/>
    </reaction>
    <physiologicalReaction direction="left-to-right" evidence="7">
        <dbReference type="Rhea" id="RHEA:24409"/>
    </physiologicalReaction>
</comment>
<comment type="catalytic activity">
    <reaction evidence="9">
        <text>S-methyl-5'-thioadenosine + phosphate = 5-(methylsulfanyl)-alpha-D-ribose 1-phosphate + adenine</text>
        <dbReference type="Rhea" id="RHEA:11852"/>
        <dbReference type="ChEBI" id="CHEBI:16708"/>
        <dbReference type="ChEBI" id="CHEBI:17509"/>
        <dbReference type="ChEBI" id="CHEBI:43474"/>
        <dbReference type="ChEBI" id="CHEBI:58533"/>
        <dbReference type="EC" id="2.4.2.28"/>
    </reaction>
    <physiologicalReaction direction="left-to-right" evidence="9">
        <dbReference type="Rhea" id="RHEA:11853"/>
    </physiologicalReaction>
</comment>
<proteinExistence type="inferred from homology"/>
<dbReference type="GO" id="GO:0017061">
    <property type="term" value="F:S-methyl-5-thioadenosine phosphorylase activity"/>
    <property type="evidence" value="ECO:0007669"/>
    <property type="project" value="UniProtKB-EC"/>
</dbReference>
<dbReference type="EMBL" id="JDST02000118">
    <property type="protein sequence ID" value="KFB74893.1"/>
    <property type="molecule type" value="Genomic_DNA"/>
</dbReference>
<evidence type="ECO:0000256" key="1">
    <source>
        <dbReference type="ARBA" id="ARBA00000553"/>
    </source>
</evidence>
<evidence type="ECO:0000256" key="5">
    <source>
        <dbReference type="ARBA" id="ARBA00022801"/>
    </source>
</evidence>
<dbReference type="AlphaFoldDB" id="A0A080M0Y4"/>
<comment type="similarity">
    <text evidence="2 10">Belongs to the purine nucleoside phosphorylase YfiH/LACC1 family.</text>
</comment>
<evidence type="ECO:0000256" key="3">
    <source>
        <dbReference type="ARBA" id="ARBA00022679"/>
    </source>
</evidence>
<dbReference type="Pfam" id="PF02578">
    <property type="entry name" value="Cu-oxidase_4"/>
    <property type="match status" value="1"/>
</dbReference>
<evidence type="ECO:0000256" key="7">
    <source>
        <dbReference type="ARBA" id="ARBA00047989"/>
    </source>
</evidence>
<dbReference type="InterPro" id="IPR038371">
    <property type="entry name" value="Cu_polyphenol_OxRdtase_sf"/>
</dbReference>
<keyword evidence="4" id="KW-0479">Metal-binding</keyword>
<name>A0A080M0Y4_9PROT</name>
<evidence type="ECO:0000313" key="12">
    <source>
        <dbReference type="Proteomes" id="UP000021315"/>
    </source>
</evidence>
<comment type="catalytic activity">
    <reaction evidence="8">
        <text>adenosine + phosphate = alpha-D-ribose 1-phosphate + adenine</text>
        <dbReference type="Rhea" id="RHEA:27642"/>
        <dbReference type="ChEBI" id="CHEBI:16335"/>
        <dbReference type="ChEBI" id="CHEBI:16708"/>
        <dbReference type="ChEBI" id="CHEBI:43474"/>
        <dbReference type="ChEBI" id="CHEBI:57720"/>
        <dbReference type="EC" id="2.4.2.1"/>
    </reaction>
    <physiologicalReaction direction="left-to-right" evidence="8">
        <dbReference type="Rhea" id="RHEA:27643"/>
    </physiologicalReaction>
</comment>
<dbReference type="STRING" id="1453999.AW06_004105"/>
<keyword evidence="12" id="KW-1185">Reference proteome</keyword>
<dbReference type="PANTHER" id="PTHR30616:SF2">
    <property type="entry name" value="PURINE NUCLEOSIDE PHOSPHORYLASE LACC1"/>
    <property type="match status" value="1"/>
</dbReference>
<keyword evidence="5" id="KW-0378">Hydrolase</keyword>
<gene>
    <name evidence="11" type="primary">yfiH</name>
    <name evidence="11" type="ORF">AW06_004105</name>
</gene>
<dbReference type="CDD" id="cd16833">
    <property type="entry name" value="YfiH"/>
    <property type="match status" value="1"/>
</dbReference>
<evidence type="ECO:0000256" key="4">
    <source>
        <dbReference type="ARBA" id="ARBA00022723"/>
    </source>
</evidence>
<reference evidence="11" key="1">
    <citation type="submission" date="2014-02" db="EMBL/GenBank/DDBJ databases">
        <title>Expanding our view of genomic diversity in Candidatus Accumulibacter clades.</title>
        <authorList>
            <person name="Skennerton C.T."/>
            <person name="Barr J.J."/>
            <person name="Slater F.R."/>
            <person name="Bond P.L."/>
            <person name="Tyson G.W."/>
        </authorList>
    </citation>
    <scope>NUCLEOTIDE SEQUENCE [LARGE SCALE GENOMIC DNA]</scope>
</reference>
<dbReference type="NCBIfam" id="TIGR00726">
    <property type="entry name" value="peptidoglycan editing factor PgeF"/>
    <property type="match status" value="1"/>
</dbReference>
<dbReference type="InterPro" id="IPR003730">
    <property type="entry name" value="Cu_polyphenol_OxRdtase"/>
</dbReference>